<protein>
    <submittedName>
        <fullName evidence="1">Uncharacterized protein</fullName>
    </submittedName>
</protein>
<organism evidence="1 2">
    <name type="scientific">Streptomyces pacificus</name>
    <dbReference type="NCBI Taxonomy" id="2705029"/>
    <lineage>
        <taxon>Bacteria</taxon>
        <taxon>Bacillati</taxon>
        <taxon>Actinomycetota</taxon>
        <taxon>Actinomycetes</taxon>
        <taxon>Kitasatosporales</taxon>
        <taxon>Streptomycetaceae</taxon>
        <taxon>Streptomyces</taxon>
    </lineage>
</organism>
<evidence type="ECO:0000313" key="1">
    <source>
        <dbReference type="EMBL" id="GFH38762.1"/>
    </source>
</evidence>
<dbReference type="AlphaFoldDB" id="A0A6A0B108"/>
<dbReference type="EMBL" id="BLLG01000020">
    <property type="protein sequence ID" value="GFH38762.1"/>
    <property type="molecule type" value="Genomic_DNA"/>
</dbReference>
<evidence type="ECO:0000313" key="2">
    <source>
        <dbReference type="Proteomes" id="UP000484988"/>
    </source>
</evidence>
<gene>
    <name evidence="1" type="ORF">SCWH03_50140</name>
</gene>
<keyword evidence="2" id="KW-1185">Reference proteome</keyword>
<name>A0A6A0B108_9ACTN</name>
<comment type="caution">
    <text evidence="1">The sequence shown here is derived from an EMBL/GenBank/DDBJ whole genome shotgun (WGS) entry which is preliminary data.</text>
</comment>
<accession>A0A6A0B108</accession>
<dbReference type="Proteomes" id="UP000484988">
    <property type="component" value="Unassembled WGS sequence"/>
</dbReference>
<proteinExistence type="predicted"/>
<reference evidence="1 2" key="1">
    <citation type="submission" date="2020-02" db="EMBL/GenBank/DDBJ databases">
        <title>Whole Genome Shotgun Sequence of Streptomyces sp. strain CWH03.</title>
        <authorList>
            <person name="Dohra H."/>
            <person name="Kodani S."/>
            <person name="Yamamura H."/>
        </authorList>
    </citation>
    <scope>NUCLEOTIDE SEQUENCE [LARGE SCALE GENOMIC DNA]</scope>
    <source>
        <strain evidence="1 2">CWH03</strain>
    </source>
</reference>
<sequence>MARAPLTPDPAAMAAARTALADPDNAGGATDTARPLRLRAWRNRLTADDEGIQIRLGTDNRWHPYTREDGGATAEWWPCAPATADAVAALVAARTAATRRR</sequence>